<reference evidence="1" key="1">
    <citation type="submission" date="2023-04" db="EMBL/GenBank/DDBJ databases">
        <authorList>
            <person name="Vijverberg K."/>
            <person name="Xiong W."/>
            <person name="Schranz E."/>
        </authorList>
    </citation>
    <scope>NUCLEOTIDE SEQUENCE</scope>
</reference>
<dbReference type="EMBL" id="OX465077">
    <property type="protein sequence ID" value="CAI9269293.1"/>
    <property type="molecule type" value="Genomic_DNA"/>
</dbReference>
<dbReference type="AlphaFoldDB" id="A0AA35VXV3"/>
<accession>A0AA35VXV3</accession>
<evidence type="ECO:0000313" key="1">
    <source>
        <dbReference type="EMBL" id="CAI9269293.1"/>
    </source>
</evidence>
<dbReference type="Proteomes" id="UP001177003">
    <property type="component" value="Chromosome 1"/>
</dbReference>
<name>A0AA35VXV3_LACSI</name>
<gene>
    <name evidence="1" type="ORF">LSALG_LOCUS9676</name>
</gene>
<evidence type="ECO:0000313" key="2">
    <source>
        <dbReference type="Proteomes" id="UP001177003"/>
    </source>
</evidence>
<sequence>MQATGVGMMMTTAVVWEAQVLGGYRSASDQCCSYAALELELPIVDPAQPTASLVGPNALLEGYGKGMERDELQALAVGAGGGVVGGLRSTVTPKLDWRRQLVDGMSLAKVDIFLFRLSIRRYSFPSTIQ</sequence>
<keyword evidence="2" id="KW-1185">Reference proteome</keyword>
<proteinExistence type="predicted"/>
<protein>
    <submittedName>
        <fullName evidence="1">Uncharacterized protein</fullName>
    </submittedName>
</protein>
<organism evidence="1 2">
    <name type="scientific">Lactuca saligna</name>
    <name type="common">Willowleaf lettuce</name>
    <dbReference type="NCBI Taxonomy" id="75948"/>
    <lineage>
        <taxon>Eukaryota</taxon>
        <taxon>Viridiplantae</taxon>
        <taxon>Streptophyta</taxon>
        <taxon>Embryophyta</taxon>
        <taxon>Tracheophyta</taxon>
        <taxon>Spermatophyta</taxon>
        <taxon>Magnoliopsida</taxon>
        <taxon>eudicotyledons</taxon>
        <taxon>Gunneridae</taxon>
        <taxon>Pentapetalae</taxon>
        <taxon>asterids</taxon>
        <taxon>campanulids</taxon>
        <taxon>Asterales</taxon>
        <taxon>Asteraceae</taxon>
        <taxon>Cichorioideae</taxon>
        <taxon>Cichorieae</taxon>
        <taxon>Lactucinae</taxon>
        <taxon>Lactuca</taxon>
    </lineage>
</organism>